<keyword evidence="2" id="KW-1185">Reference proteome</keyword>
<accession>A0ABZ2C5K9</accession>
<organism evidence="1 2">
    <name type="scientific">Candidatus Bealeia paramacronuclearis</name>
    <dbReference type="NCBI Taxonomy" id="1921001"/>
    <lineage>
        <taxon>Bacteria</taxon>
        <taxon>Pseudomonadati</taxon>
        <taxon>Pseudomonadota</taxon>
        <taxon>Alphaproteobacteria</taxon>
        <taxon>Holosporales</taxon>
        <taxon>Holosporaceae</taxon>
        <taxon>Candidatus Bealeia</taxon>
    </lineage>
</organism>
<gene>
    <name evidence="1" type="ORF">Bealeia1_01998</name>
</gene>
<proteinExistence type="predicted"/>
<sequence>MVKPTGRYARVNPLKPEAMGICDRSGFLFNRKDLKKQMRWAGNSLVWTGLWVGKPFLDIPNPQGQSPELGPDPIPVAFPRPPVVAPIPWERQWLGNWEFQGFPWEEDPLGHPKPSPEIHATVTGWGRAQEAVEALPNSTREIALRNTYFGA</sequence>
<evidence type="ECO:0000313" key="2">
    <source>
        <dbReference type="Proteomes" id="UP001330434"/>
    </source>
</evidence>
<dbReference type="Proteomes" id="UP001330434">
    <property type="component" value="Plasmid pBealeia1"/>
</dbReference>
<dbReference type="RefSeq" id="WP_331256805.1">
    <property type="nucleotide sequence ID" value="NZ_CP133271.1"/>
</dbReference>
<dbReference type="EMBL" id="CP133271">
    <property type="protein sequence ID" value="WVX67779.1"/>
    <property type="molecule type" value="Genomic_DNA"/>
</dbReference>
<reference evidence="1 2" key="1">
    <citation type="journal article" date="2024" name="Environ. Microbiol.">
        <title>Novel evolutionary insights on the interactions of the Holosporales (Alphaproteobacteria) with eukaryotic hosts from comparative genomics.</title>
        <authorList>
            <person name="Giovannini M."/>
            <person name="Petroni G."/>
            <person name="Castelli M."/>
        </authorList>
    </citation>
    <scope>NUCLEOTIDE SEQUENCE [LARGE SCALE GENOMIC DNA]</scope>
    <source>
        <strain evidence="1 2">US_Bl 15I1</strain>
    </source>
</reference>
<geneLocation type="plasmid" evidence="1 2">
    <name>pBealeia1</name>
</geneLocation>
<keyword evidence="1" id="KW-0614">Plasmid</keyword>
<protein>
    <submittedName>
        <fullName evidence="1">Uncharacterized protein</fullName>
    </submittedName>
</protein>
<evidence type="ECO:0000313" key="1">
    <source>
        <dbReference type="EMBL" id="WVX67779.1"/>
    </source>
</evidence>
<name>A0ABZ2C5K9_9PROT</name>